<dbReference type="Gene3D" id="3.30.2020.30">
    <property type="match status" value="1"/>
</dbReference>
<keyword evidence="11" id="KW-1185">Reference proteome</keyword>
<evidence type="ECO:0000256" key="8">
    <source>
        <dbReference type="SAM" id="SignalP"/>
    </source>
</evidence>
<feature type="chain" id="PRO_5032641378" description="SCP domain-containing protein" evidence="8">
    <location>
        <begin position="30"/>
        <end position="783"/>
    </location>
</feature>
<dbReference type="Pfam" id="PF01883">
    <property type="entry name" value="FeS_assembly_P"/>
    <property type="match status" value="1"/>
</dbReference>
<keyword evidence="8" id="KW-0732">Signal</keyword>
<dbReference type="InterPro" id="IPR019591">
    <property type="entry name" value="Mrp/NBP35_ATP-bd"/>
</dbReference>
<dbReference type="InterPro" id="IPR034904">
    <property type="entry name" value="FSCA_dom_sf"/>
</dbReference>
<dbReference type="GO" id="GO:0046872">
    <property type="term" value="F:metal ion binding"/>
    <property type="evidence" value="ECO:0007669"/>
    <property type="project" value="UniProtKB-KW"/>
</dbReference>
<evidence type="ECO:0000313" key="11">
    <source>
        <dbReference type="Proteomes" id="UP000612055"/>
    </source>
</evidence>
<dbReference type="InterPro" id="IPR014044">
    <property type="entry name" value="CAP_dom"/>
</dbReference>
<dbReference type="SUPFAM" id="SSF117916">
    <property type="entry name" value="Fe-S cluster assembly (FSCA) domain-like"/>
    <property type="match status" value="1"/>
</dbReference>
<dbReference type="InterPro" id="IPR000808">
    <property type="entry name" value="Mrp-like_CS"/>
</dbReference>
<evidence type="ECO:0000259" key="9">
    <source>
        <dbReference type="SMART" id="SM00198"/>
    </source>
</evidence>
<dbReference type="EMBL" id="JAEHOE010000040">
    <property type="protein sequence ID" value="KAG2493028.1"/>
    <property type="molecule type" value="Genomic_DNA"/>
</dbReference>
<evidence type="ECO:0000256" key="2">
    <source>
        <dbReference type="ARBA" id="ARBA00022741"/>
    </source>
</evidence>
<dbReference type="CDD" id="cd05382">
    <property type="entry name" value="CAP_GAPR1-like"/>
    <property type="match status" value="1"/>
</dbReference>
<dbReference type="GO" id="GO:0009570">
    <property type="term" value="C:chloroplast stroma"/>
    <property type="evidence" value="ECO:0007669"/>
    <property type="project" value="TreeGrafter"/>
</dbReference>
<keyword evidence="2" id="KW-0547">Nucleotide-binding</keyword>
<dbReference type="PANTHER" id="PTHR42961">
    <property type="entry name" value="IRON-SULFUR PROTEIN NUBPL"/>
    <property type="match status" value="1"/>
</dbReference>
<dbReference type="CDD" id="cd02037">
    <property type="entry name" value="Mrp_NBP35"/>
    <property type="match status" value="1"/>
</dbReference>
<evidence type="ECO:0000256" key="5">
    <source>
        <dbReference type="ARBA" id="ARBA00023014"/>
    </source>
</evidence>
<comment type="caution">
    <text evidence="10">The sequence shown here is derived from an EMBL/GenBank/DDBJ whole genome shotgun (WGS) entry which is preliminary data.</text>
</comment>
<keyword evidence="3" id="KW-0067">ATP-binding</keyword>
<dbReference type="FunFam" id="3.30.300.130:FF:000008">
    <property type="entry name" value="Fe-S cluster assembly factor HCF101, chloroplastic"/>
    <property type="match status" value="1"/>
</dbReference>
<evidence type="ECO:0000256" key="7">
    <source>
        <dbReference type="SAM" id="MobiDB-lite"/>
    </source>
</evidence>
<evidence type="ECO:0000313" key="10">
    <source>
        <dbReference type="EMBL" id="KAG2493028.1"/>
    </source>
</evidence>
<evidence type="ECO:0000256" key="1">
    <source>
        <dbReference type="ARBA" id="ARBA00022723"/>
    </source>
</evidence>
<accession>A0A835Y1N3</accession>
<dbReference type="PROSITE" id="PS01215">
    <property type="entry name" value="MRP"/>
    <property type="match status" value="1"/>
</dbReference>
<dbReference type="InterPro" id="IPR034113">
    <property type="entry name" value="SCP_GAPR1-like"/>
</dbReference>
<dbReference type="SUPFAM" id="SSF55797">
    <property type="entry name" value="PR-1-like"/>
    <property type="match status" value="1"/>
</dbReference>
<dbReference type="SMART" id="SM00198">
    <property type="entry name" value="SCP"/>
    <property type="match status" value="1"/>
</dbReference>
<dbReference type="InterPro" id="IPR001283">
    <property type="entry name" value="CRISP-related"/>
</dbReference>
<comment type="similarity">
    <text evidence="6">Belongs to the Mrp/NBP35 ATP-binding proteins family.</text>
</comment>
<dbReference type="Pfam" id="PF06155">
    <property type="entry name" value="GBBH-like_N"/>
    <property type="match status" value="1"/>
</dbReference>
<dbReference type="PRINTS" id="PR00837">
    <property type="entry name" value="V5TPXLIKE"/>
</dbReference>
<dbReference type="GO" id="GO:0016226">
    <property type="term" value="P:iron-sulfur cluster assembly"/>
    <property type="evidence" value="ECO:0007669"/>
    <property type="project" value="InterPro"/>
</dbReference>
<dbReference type="InterPro" id="IPR038492">
    <property type="entry name" value="GBBH-like_N_sf"/>
</dbReference>
<keyword evidence="4" id="KW-0408">Iron</keyword>
<feature type="domain" description="SCP" evidence="9">
    <location>
        <begin position="113"/>
        <end position="244"/>
    </location>
</feature>
<gene>
    <name evidence="10" type="ORF">HYH03_008691</name>
</gene>
<dbReference type="GO" id="GO:0005524">
    <property type="term" value="F:ATP binding"/>
    <property type="evidence" value="ECO:0007669"/>
    <property type="project" value="UniProtKB-KW"/>
</dbReference>
<sequence length="783" mass="82756">MARSAAAAPCGRWLALAVAALLALAGSGARLPQLRGRRALTQAPGQQQTPVEQLLTAADLAVTGATGLVNQVQGQPQSQGYQVQGQGQGYQAYQQPQPQQQYYPSGAADQSGSSGSDILSLHNELRSRHRAPALTWSGSLQQSAQAWASQLAASCAFEHSHSEGVGENLAAGHNNWGEVAQDWYNEIHQYDYQAANYSPGTGHATQMIWVDSREMGCATASSSSGNCWYRTVYACHYSPPGIKGAQAFARVADKRGSAVPACARGVAPTAVAMAMGSVDRVSASAGPAFPAASRAAQAGRGRYVAAAAAAAAAAPPRTREEEVLAQLRNVIDPDFGEDIVACNFVRELAVDEGRGAVSFTLELTTPACPVKEMFQRQSTEFVKMLPWVREVNVTMTAQPMKPLLPESGRPGGLAKVRHIIAVSSCKGGVGKSTVSVNLAYTLAQMGAKVGIFDADVYGPSLPLMVNPEVKVLEMDPATKAIFPTEYEGVKVVSFGFAGQGSAIMRGPMVSGLIQQLLTTSEWGELDYLVVDFPPGTGDIQLTLCQTVAFSAAVIVTTPQKMAFIDVAKGIRMFARLVVPCVAVVENMSFFEADGKRYFPFGQGSGERIQRDFGLPNLIRFPIVQDLSAAGDGGRPLVVAEPASPTAATFMDLGAAVVREVAKMGARSTRQAVYFDEQQDALVVQLPGEPELLLPPGVVRANDTSATSIDEWTGQRKVAEVPPDARPLSVNPLGNYAVQISWSDGFNQVASYELLDSLRGEGVPRKGSVAASLPGGLQAEAQLA</sequence>
<feature type="compositionally biased region" description="Low complexity" evidence="7">
    <location>
        <begin position="74"/>
        <end position="117"/>
    </location>
</feature>
<evidence type="ECO:0000256" key="6">
    <source>
        <dbReference type="ARBA" id="ARBA00024036"/>
    </source>
</evidence>
<dbReference type="InterPro" id="IPR002744">
    <property type="entry name" value="MIP18-like"/>
</dbReference>
<dbReference type="InterPro" id="IPR010376">
    <property type="entry name" value="GBBH-like_N"/>
</dbReference>
<dbReference type="Pfam" id="PF00188">
    <property type="entry name" value="CAP"/>
    <property type="match status" value="1"/>
</dbReference>
<dbReference type="FunFam" id="3.40.50.300:FF:000704">
    <property type="entry name" value="fe-S cluster assembly factor HCF101, chloroplastic"/>
    <property type="match status" value="1"/>
</dbReference>
<evidence type="ECO:0000256" key="4">
    <source>
        <dbReference type="ARBA" id="ARBA00023004"/>
    </source>
</evidence>
<dbReference type="Gene3D" id="3.40.50.300">
    <property type="entry name" value="P-loop containing nucleotide triphosphate hydrolases"/>
    <property type="match status" value="1"/>
</dbReference>
<dbReference type="InterPro" id="IPR033756">
    <property type="entry name" value="YlxH/NBP35"/>
</dbReference>
<feature type="signal peptide" evidence="8">
    <location>
        <begin position="1"/>
        <end position="29"/>
    </location>
</feature>
<keyword evidence="1" id="KW-0479">Metal-binding</keyword>
<dbReference type="GO" id="GO:0140663">
    <property type="term" value="F:ATP-dependent FeS chaperone activity"/>
    <property type="evidence" value="ECO:0007669"/>
    <property type="project" value="InterPro"/>
</dbReference>
<dbReference type="Gene3D" id="3.40.33.10">
    <property type="entry name" value="CAP"/>
    <property type="match status" value="1"/>
</dbReference>
<dbReference type="GO" id="GO:0051539">
    <property type="term" value="F:4 iron, 4 sulfur cluster binding"/>
    <property type="evidence" value="ECO:0007669"/>
    <property type="project" value="TreeGrafter"/>
</dbReference>
<organism evidence="10 11">
    <name type="scientific">Edaphochlamys debaryana</name>
    <dbReference type="NCBI Taxonomy" id="47281"/>
    <lineage>
        <taxon>Eukaryota</taxon>
        <taxon>Viridiplantae</taxon>
        <taxon>Chlorophyta</taxon>
        <taxon>core chlorophytes</taxon>
        <taxon>Chlorophyceae</taxon>
        <taxon>CS clade</taxon>
        <taxon>Chlamydomonadales</taxon>
        <taxon>Chlamydomonadales incertae sedis</taxon>
        <taxon>Edaphochlamys</taxon>
    </lineage>
</organism>
<dbReference type="Proteomes" id="UP000612055">
    <property type="component" value="Unassembled WGS sequence"/>
</dbReference>
<reference evidence="10" key="1">
    <citation type="journal article" date="2020" name="bioRxiv">
        <title>Comparative genomics of Chlamydomonas.</title>
        <authorList>
            <person name="Craig R.J."/>
            <person name="Hasan A.R."/>
            <person name="Ness R.W."/>
            <person name="Keightley P.D."/>
        </authorList>
    </citation>
    <scope>NUCLEOTIDE SEQUENCE</scope>
    <source>
        <strain evidence="10">CCAP 11/70</strain>
    </source>
</reference>
<dbReference type="SUPFAM" id="SSF52540">
    <property type="entry name" value="P-loop containing nucleoside triphosphate hydrolases"/>
    <property type="match status" value="1"/>
</dbReference>
<evidence type="ECO:0000256" key="3">
    <source>
        <dbReference type="ARBA" id="ARBA00022840"/>
    </source>
</evidence>
<protein>
    <recommendedName>
        <fullName evidence="9">SCP domain-containing protein</fullName>
    </recommendedName>
</protein>
<dbReference type="Pfam" id="PF10609">
    <property type="entry name" value="ParA"/>
    <property type="match status" value="1"/>
</dbReference>
<feature type="region of interest" description="Disordered" evidence="7">
    <location>
        <begin position="74"/>
        <end position="118"/>
    </location>
</feature>
<proteinExistence type="inferred from homology"/>
<dbReference type="InterPro" id="IPR044304">
    <property type="entry name" value="NUBPL-like"/>
</dbReference>
<name>A0A835Y1N3_9CHLO</name>
<keyword evidence="5" id="KW-0411">Iron-sulfur</keyword>
<dbReference type="InterPro" id="IPR035940">
    <property type="entry name" value="CAP_sf"/>
</dbReference>
<dbReference type="HAMAP" id="MF_02040">
    <property type="entry name" value="Mrp_NBP35"/>
    <property type="match status" value="1"/>
</dbReference>
<dbReference type="PANTHER" id="PTHR42961:SF2">
    <property type="entry name" value="IRON-SULFUR PROTEIN NUBPL"/>
    <property type="match status" value="1"/>
</dbReference>
<dbReference type="Gene3D" id="3.30.300.130">
    <property type="entry name" value="Fe-S cluster assembly (FSCA)"/>
    <property type="match status" value="1"/>
</dbReference>
<dbReference type="OrthoDB" id="1741334at2759"/>
<dbReference type="InterPro" id="IPR027417">
    <property type="entry name" value="P-loop_NTPase"/>
</dbReference>
<dbReference type="AlphaFoldDB" id="A0A835Y1N3"/>